<name>A0A8X6KDB3_TRICU</name>
<dbReference type="Proteomes" id="UP000887116">
    <property type="component" value="Unassembled WGS sequence"/>
</dbReference>
<comment type="caution">
    <text evidence="1">The sequence shown here is derived from an EMBL/GenBank/DDBJ whole genome shotgun (WGS) entry which is preliminary data.</text>
</comment>
<organism evidence="1 2">
    <name type="scientific">Trichonephila clavata</name>
    <name type="common">Joro spider</name>
    <name type="synonym">Nephila clavata</name>
    <dbReference type="NCBI Taxonomy" id="2740835"/>
    <lineage>
        <taxon>Eukaryota</taxon>
        <taxon>Metazoa</taxon>
        <taxon>Ecdysozoa</taxon>
        <taxon>Arthropoda</taxon>
        <taxon>Chelicerata</taxon>
        <taxon>Arachnida</taxon>
        <taxon>Araneae</taxon>
        <taxon>Araneomorphae</taxon>
        <taxon>Entelegynae</taxon>
        <taxon>Araneoidea</taxon>
        <taxon>Nephilidae</taxon>
        <taxon>Trichonephila</taxon>
    </lineage>
</organism>
<proteinExistence type="predicted"/>
<evidence type="ECO:0000313" key="2">
    <source>
        <dbReference type="Proteomes" id="UP000887116"/>
    </source>
</evidence>
<sequence>MNASDLEENQSLRCFLDRAISVVLHGFADASSKALGSYLYANSVHRSGTNSCASHISSKDAERVRAVVVRFYNRSVRGLIPFKPAQDLRRKSGVPDPEVIQRFPVEACHI</sequence>
<evidence type="ECO:0000313" key="1">
    <source>
        <dbReference type="EMBL" id="GFQ70174.1"/>
    </source>
</evidence>
<gene>
    <name evidence="1" type="ORF">TNCT_90391</name>
</gene>
<dbReference type="AlphaFoldDB" id="A0A8X6KDB3"/>
<dbReference type="EMBL" id="BMAO01030767">
    <property type="protein sequence ID" value="GFQ70174.1"/>
    <property type="molecule type" value="Genomic_DNA"/>
</dbReference>
<protein>
    <submittedName>
        <fullName evidence="1">Uncharacterized protein</fullName>
    </submittedName>
</protein>
<keyword evidence="2" id="KW-1185">Reference proteome</keyword>
<reference evidence="1" key="1">
    <citation type="submission" date="2020-07" db="EMBL/GenBank/DDBJ databases">
        <title>Multicomponent nature underlies the extraordinary mechanical properties of spider dragline silk.</title>
        <authorList>
            <person name="Kono N."/>
            <person name="Nakamura H."/>
            <person name="Mori M."/>
            <person name="Yoshida Y."/>
            <person name="Ohtoshi R."/>
            <person name="Malay A.D."/>
            <person name="Moran D.A.P."/>
            <person name="Tomita M."/>
            <person name="Numata K."/>
            <person name="Arakawa K."/>
        </authorList>
    </citation>
    <scope>NUCLEOTIDE SEQUENCE</scope>
</reference>
<accession>A0A8X6KDB3</accession>